<keyword evidence="1 6" id="KW-0540">Nuclease</keyword>
<dbReference type="EMBL" id="CP114588">
    <property type="protein sequence ID" value="WBA08037.1"/>
    <property type="molecule type" value="Genomic_DNA"/>
</dbReference>
<dbReference type="InterPro" id="IPR036063">
    <property type="entry name" value="Smr_dom_sf"/>
</dbReference>
<dbReference type="NCBIfam" id="NF003432">
    <property type="entry name" value="PRK04946.1"/>
    <property type="match status" value="1"/>
</dbReference>
<dbReference type="HAMAP" id="MF_01042">
    <property type="entry name" value="SmrB"/>
    <property type="match status" value="1"/>
</dbReference>
<feature type="region of interest" description="Disordered" evidence="7">
    <location>
        <begin position="23"/>
        <end position="49"/>
    </location>
</feature>
<dbReference type="Pfam" id="PF01713">
    <property type="entry name" value="Smr"/>
    <property type="match status" value="1"/>
</dbReference>
<evidence type="ECO:0000259" key="8">
    <source>
        <dbReference type="PROSITE" id="PS50828"/>
    </source>
</evidence>
<protein>
    <recommendedName>
        <fullName evidence="6">Ribosome rescue factor SmrB</fullName>
        <ecNumber evidence="6">3.1.-.-</ecNumber>
    </recommendedName>
</protein>
<comment type="similarity">
    <text evidence="6">Belongs to the SmrB family.</text>
</comment>
<dbReference type="Proteomes" id="UP001164748">
    <property type="component" value="Chromosome"/>
</dbReference>
<dbReference type="Gene3D" id="3.30.1370.110">
    <property type="match status" value="1"/>
</dbReference>
<dbReference type="PANTHER" id="PTHR35562:SF1">
    <property type="entry name" value="UPF0115 PROTEIN YFCN"/>
    <property type="match status" value="1"/>
</dbReference>
<sequence length="176" mass="20089">MSKKPSMTEEDLALFRDAVKGAKKLEQDTINPPQRQTTKTRKQRQFERQSSDHAFYFSDEFEPLLSESGPMQYARQDVSKYEVKRLRRGVYVPDIYLDLHGMTQTEAKRELGAMLAACVKDGIRCASVMHGIGKRVLKDKIPLWLAQHPNVMAFHQAPREFGGDGALLVLIEVPER</sequence>
<evidence type="ECO:0000256" key="2">
    <source>
        <dbReference type="ARBA" id="ARBA00022730"/>
    </source>
</evidence>
<comment type="subunit">
    <text evidence="6">Associates with collided ribosomes, but not with correctly translating polysomes.</text>
</comment>
<dbReference type="EC" id="3.1.-.-" evidence="6"/>
<feature type="domain" description="Smr" evidence="8">
    <location>
        <begin position="97"/>
        <end position="172"/>
    </location>
</feature>
<evidence type="ECO:0000256" key="4">
    <source>
        <dbReference type="ARBA" id="ARBA00022801"/>
    </source>
</evidence>
<proteinExistence type="inferred from homology"/>
<evidence type="ECO:0000313" key="9">
    <source>
        <dbReference type="EMBL" id="WBA08037.1"/>
    </source>
</evidence>
<keyword evidence="5 6" id="KW-0694">RNA-binding</keyword>
<dbReference type="PROSITE" id="PS50828">
    <property type="entry name" value="SMR"/>
    <property type="match status" value="1"/>
</dbReference>
<evidence type="ECO:0000256" key="1">
    <source>
        <dbReference type="ARBA" id="ARBA00022722"/>
    </source>
</evidence>
<dbReference type="GO" id="GO:0019843">
    <property type="term" value="F:rRNA binding"/>
    <property type="evidence" value="ECO:0007669"/>
    <property type="project" value="UniProtKB-UniRule"/>
</dbReference>
<evidence type="ECO:0000256" key="3">
    <source>
        <dbReference type="ARBA" id="ARBA00022759"/>
    </source>
</evidence>
<dbReference type="InterPro" id="IPR022990">
    <property type="entry name" value="SmrB-like"/>
</dbReference>
<accession>A0AA47KK10</accession>
<reference evidence="9" key="1">
    <citation type="submission" date="2022-09" db="EMBL/GenBank/DDBJ databases">
        <authorList>
            <person name="Li Z.-J."/>
        </authorList>
    </citation>
    <scope>NUCLEOTIDE SEQUENCE</scope>
    <source>
        <strain evidence="9">TGB11</strain>
    </source>
</reference>
<dbReference type="GO" id="GO:0016787">
    <property type="term" value="F:hydrolase activity"/>
    <property type="evidence" value="ECO:0007669"/>
    <property type="project" value="UniProtKB-KW"/>
</dbReference>
<keyword evidence="4 6" id="KW-0378">Hydrolase</keyword>
<evidence type="ECO:0000256" key="5">
    <source>
        <dbReference type="ARBA" id="ARBA00022884"/>
    </source>
</evidence>
<evidence type="ECO:0000313" key="10">
    <source>
        <dbReference type="Proteomes" id="UP001164748"/>
    </source>
</evidence>
<keyword evidence="3 6" id="KW-0255">Endonuclease</keyword>
<evidence type="ECO:0000256" key="6">
    <source>
        <dbReference type="HAMAP-Rule" id="MF_01042"/>
    </source>
</evidence>
<dbReference type="GO" id="GO:0004521">
    <property type="term" value="F:RNA endonuclease activity"/>
    <property type="evidence" value="ECO:0007669"/>
    <property type="project" value="UniProtKB-UniRule"/>
</dbReference>
<dbReference type="AlphaFoldDB" id="A0AA47KK10"/>
<keyword evidence="2 6" id="KW-0699">rRNA-binding</keyword>
<dbReference type="SUPFAM" id="SSF160443">
    <property type="entry name" value="SMR domain-like"/>
    <property type="match status" value="1"/>
</dbReference>
<dbReference type="SMART" id="SM00463">
    <property type="entry name" value="SMR"/>
    <property type="match status" value="1"/>
</dbReference>
<dbReference type="PANTHER" id="PTHR35562">
    <property type="entry name" value="DNA ENDONUCLEASE SMRA-RELATED"/>
    <property type="match status" value="1"/>
</dbReference>
<dbReference type="RefSeq" id="WP_269578588.1">
    <property type="nucleotide sequence ID" value="NZ_CP114588.1"/>
</dbReference>
<dbReference type="GO" id="GO:0072344">
    <property type="term" value="P:rescue of stalled ribosome"/>
    <property type="evidence" value="ECO:0007669"/>
    <property type="project" value="UniProtKB-UniRule"/>
</dbReference>
<comment type="function">
    <text evidence="6">Acts as a ribosome collision sensor. Detects stalled/collided disomes (pairs of ribosomes where the leading ribosome is stalled and a second ribosome has collided with it) and endonucleolytically cleaves mRNA at the 5' boundary of the stalled ribosome. Stalled/collided disomes form a new interface (primarily via the 30S subunits) that binds SmrB. Cleaved mRNA becomes available for tmRNA ligation, leading to ribosomal subunit dissociation and rescue of stalled ribosomes.</text>
</comment>
<evidence type="ECO:0000256" key="7">
    <source>
        <dbReference type="SAM" id="MobiDB-lite"/>
    </source>
</evidence>
<gene>
    <name evidence="6 9" type="primary">smrB</name>
    <name evidence="9" type="ORF">N8M53_09385</name>
</gene>
<name>A0AA47KK10_9GAMM</name>
<organism evidence="9 10">
    <name type="scientific">Salinivibrio kushneri</name>
    <dbReference type="NCBI Taxonomy" id="1908198"/>
    <lineage>
        <taxon>Bacteria</taxon>
        <taxon>Pseudomonadati</taxon>
        <taxon>Pseudomonadota</taxon>
        <taxon>Gammaproteobacteria</taxon>
        <taxon>Vibrionales</taxon>
        <taxon>Vibrionaceae</taxon>
        <taxon>Salinivibrio</taxon>
    </lineage>
</organism>
<dbReference type="InterPro" id="IPR002625">
    <property type="entry name" value="Smr_dom"/>
</dbReference>